<keyword evidence="2" id="KW-1185">Reference proteome</keyword>
<reference evidence="1" key="1">
    <citation type="submission" date="2019-11" db="EMBL/GenBank/DDBJ databases">
        <title>Nori genome reveals adaptations in red seaweeds to the harsh intertidal environment.</title>
        <authorList>
            <person name="Wang D."/>
            <person name="Mao Y."/>
        </authorList>
    </citation>
    <scope>NUCLEOTIDE SEQUENCE</scope>
    <source>
        <tissue evidence="1">Gametophyte</tissue>
    </source>
</reference>
<protein>
    <submittedName>
        <fullName evidence="1">Uncharacterized protein</fullName>
    </submittedName>
</protein>
<organism evidence="1 2">
    <name type="scientific">Pyropia yezoensis</name>
    <name type="common">Susabi-nori</name>
    <name type="synonym">Porphyra yezoensis</name>
    <dbReference type="NCBI Taxonomy" id="2788"/>
    <lineage>
        <taxon>Eukaryota</taxon>
        <taxon>Rhodophyta</taxon>
        <taxon>Bangiophyceae</taxon>
        <taxon>Bangiales</taxon>
        <taxon>Bangiaceae</taxon>
        <taxon>Pyropia</taxon>
    </lineage>
</organism>
<evidence type="ECO:0000313" key="1">
    <source>
        <dbReference type="EMBL" id="KAK1861677.1"/>
    </source>
</evidence>
<evidence type="ECO:0000313" key="2">
    <source>
        <dbReference type="Proteomes" id="UP000798662"/>
    </source>
</evidence>
<accession>A0ACC3BUV3</accession>
<proteinExistence type="predicted"/>
<sequence length="128" mass="12949">MPSSGAWPERCTSAELAGGGEGTLFPSILSHGARRSGTAATCYPSPVPPLLHFLFSRPGRTAPQKRASRQGYPPAVSGGGCGRGGVGGPVAVARAAVSSLCRNVLPSPRPVPRGRSKGDCGGRAATKR</sequence>
<dbReference type="EMBL" id="CM020618">
    <property type="protein sequence ID" value="KAK1861677.1"/>
    <property type="molecule type" value="Genomic_DNA"/>
</dbReference>
<comment type="caution">
    <text evidence="1">The sequence shown here is derived from an EMBL/GenBank/DDBJ whole genome shotgun (WGS) entry which is preliminary data.</text>
</comment>
<dbReference type="Proteomes" id="UP000798662">
    <property type="component" value="Chromosome 1"/>
</dbReference>
<gene>
    <name evidence="1" type="ORF">I4F81_004258</name>
</gene>
<name>A0ACC3BUV3_PYRYE</name>